<gene>
    <name evidence="1" type="ORF">GCM10010990_07030</name>
</gene>
<proteinExistence type="predicted"/>
<name>A0A916YTT1_9SPHN</name>
<dbReference type="AlphaFoldDB" id="A0A916YTT1"/>
<dbReference type="Gene3D" id="3.40.1530.20">
    <property type="entry name" value="Protein of unknown function (DUF1491)"/>
    <property type="match status" value="1"/>
</dbReference>
<evidence type="ECO:0000313" key="1">
    <source>
        <dbReference type="EMBL" id="GGD60177.1"/>
    </source>
</evidence>
<dbReference type="OrthoDB" id="9809136at2"/>
<accession>A0A916YTT1</accession>
<reference evidence="1" key="1">
    <citation type="journal article" date="2014" name="Int. J. Syst. Evol. Microbiol.">
        <title>Complete genome sequence of Corynebacterium casei LMG S-19264T (=DSM 44701T), isolated from a smear-ripened cheese.</title>
        <authorList>
            <consortium name="US DOE Joint Genome Institute (JGI-PGF)"/>
            <person name="Walter F."/>
            <person name="Albersmeier A."/>
            <person name="Kalinowski J."/>
            <person name="Ruckert C."/>
        </authorList>
    </citation>
    <scope>NUCLEOTIDE SEQUENCE</scope>
    <source>
        <strain evidence="1">CGMCC 1.15360</strain>
    </source>
</reference>
<organism evidence="1 2">
    <name type="scientific">Croceicoccus mobilis</name>
    <dbReference type="NCBI Taxonomy" id="1703339"/>
    <lineage>
        <taxon>Bacteria</taxon>
        <taxon>Pseudomonadati</taxon>
        <taxon>Pseudomonadota</taxon>
        <taxon>Alphaproteobacteria</taxon>
        <taxon>Sphingomonadales</taxon>
        <taxon>Erythrobacteraceae</taxon>
        <taxon>Croceicoccus</taxon>
    </lineage>
</organism>
<keyword evidence="2" id="KW-1185">Reference proteome</keyword>
<protein>
    <recommendedName>
        <fullName evidence="3">DUF1491 domain-containing protein</fullName>
    </recommendedName>
</protein>
<dbReference type="RefSeq" id="WP_066773450.1">
    <property type="nucleotide sequence ID" value="NZ_BMIP01000001.1"/>
</dbReference>
<evidence type="ECO:0008006" key="3">
    <source>
        <dbReference type="Google" id="ProtNLM"/>
    </source>
</evidence>
<dbReference type="EMBL" id="BMIP01000001">
    <property type="protein sequence ID" value="GGD60177.1"/>
    <property type="molecule type" value="Genomic_DNA"/>
</dbReference>
<dbReference type="InterPro" id="IPR009964">
    <property type="entry name" value="DUF1491"/>
</dbReference>
<dbReference type="Proteomes" id="UP000612349">
    <property type="component" value="Unassembled WGS sequence"/>
</dbReference>
<dbReference type="Pfam" id="PF07372">
    <property type="entry name" value="DUF1491"/>
    <property type="match status" value="1"/>
</dbReference>
<reference evidence="1" key="2">
    <citation type="submission" date="2020-09" db="EMBL/GenBank/DDBJ databases">
        <authorList>
            <person name="Sun Q."/>
            <person name="Zhou Y."/>
        </authorList>
    </citation>
    <scope>NUCLEOTIDE SEQUENCE</scope>
    <source>
        <strain evidence="1">CGMCC 1.15360</strain>
    </source>
</reference>
<comment type="caution">
    <text evidence="1">The sequence shown here is derived from an EMBL/GenBank/DDBJ whole genome shotgun (WGS) entry which is preliminary data.</text>
</comment>
<evidence type="ECO:0000313" key="2">
    <source>
        <dbReference type="Proteomes" id="UP000612349"/>
    </source>
</evidence>
<sequence length="107" mass="12251">MDSRLPAHLETSGIMRAVQLAGGFATVLQRGERDAGTILIATRDLNAISCLYERMPDLDGNRVWTKSREEPPEKEREFSEYIARRGEQDPDCWIIEIEIAQPERFIC</sequence>